<proteinExistence type="predicted"/>
<organism evidence="1 2">
    <name type="scientific">Brassica cretica</name>
    <name type="common">Mustard</name>
    <dbReference type="NCBI Taxonomy" id="69181"/>
    <lineage>
        <taxon>Eukaryota</taxon>
        <taxon>Viridiplantae</taxon>
        <taxon>Streptophyta</taxon>
        <taxon>Embryophyta</taxon>
        <taxon>Tracheophyta</taxon>
        <taxon>Spermatophyta</taxon>
        <taxon>Magnoliopsida</taxon>
        <taxon>eudicotyledons</taxon>
        <taxon>Gunneridae</taxon>
        <taxon>Pentapetalae</taxon>
        <taxon>rosids</taxon>
        <taxon>malvids</taxon>
        <taxon>Brassicales</taxon>
        <taxon>Brassicaceae</taxon>
        <taxon>Brassiceae</taxon>
        <taxon>Brassica</taxon>
    </lineage>
</organism>
<dbReference type="AlphaFoldDB" id="A0A8S9RBD0"/>
<dbReference type="Proteomes" id="UP000712600">
    <property type="component" value="Unassembled WGS sequence"/>
</dbReference>
<feature type="non-terminal residue" evidence="1">
    <location>
        <position position="1"/>
    </location>
</feature>
<dbReference type="EMBL" id="QGKX02000095">
    <property type="protein sequence ID" value="KAF3570070.1"/>
    <property type="molecule type" value="Genomic_DNA"/>
</dbReference>
<comment type="caution">
    <text evidence="1">The sequence shown here is derived from an EMBL/GenBank/DDBJ whole genome shotgun (WGS) entry which is preliminary data.</text>
</comment>
<reference evidence="1" key="1">
    <citation type="submission" date="2019-12" db="EMBL/GenBank/DDBJ databases">
        <title>Genome sequencing and annotation of Brassica cretica.</title>
        <authorList>
            <person name="Studholme D.J."/>
            <person name="Sarris P."/>
        </authorList>
    </citation>
    <scope>NUCLEOTIDE SEQUENCE</scope>
    <source>
        <strain evidence="1">PFS-109/04</strain>
        <tissue evidence="1">Leaf</tissue>
    </source>
</reference>
<protein>
    <submittedName>
        <fullName evidence="1">Uncharacterized protein</fullName>
    </submittedName>
</protein>
<accession>A0A8S9RBD0</accession>
<sequence>ERHFLSFQPRWEGFLSWIWKGKSIVANTVTPILQKNKTSCPRYGQAYLFNEV</sequence>
<name>A0A8S9RBD0_BRACR</name>
<gene>
    <name evidence="1" type="ORF">F2Q69_00061930</name>
</gene>
<evidence type="ECO:0000313" key="2">
    <source>
        <dbReference type="Proteomes" id="UP000712600"/>
    </source>
</evidence>
<evidence type="ECO:0000313" key="1">
    <source>
        <dbReference type="EMBL" id="KAF3570070.1"/>
    </source>
</evidence>